<dbReference type="RefSeq" id="WP_279299886.1">
    <property type="nucleotide sequence ID" value="NZ_JAOTIF010000034.1"/>
</dbReference>
<keyword evidence="4" id="KW-0378">Hydrolase</keyword>
<dbReference type="Gene3D" id="6.20.330.10">
    <property type="match status" value="1"/>
</dbReference>
<evidence type="ECO:0000256" key="6">
    <source>
        <dbReference type="ARBA" id="ARBA00023136"/>
    </source>
</evidence>
<feature type="domain" description="Peptidase S49" evidence="8">
    <location>
        <begin position="121"/>
        <end position="271"/>
    </location>
</feature>
<protein>
    <submittedName>
        <fullName evidence="9">Signal peptide peptidase SppA</fullName>
    </submittedName>
</protein>
<name>A0A9X2XQ24_9BACT</name>
<dbReference type="PIRSF" id="PIRSF001217">
    <property type="entry name" value="Protease_4_SppA"/>
    <property type="match status" value="1"/>
</dbReference>
<dbReference type="AlphaFoldDB" id="A0A9X2XQ24"/>
<evidence type="ECO:0000259" key="8">
    <source>
        <dbReference type="Pfam" id="PF01343"/>
    </source>
</evidence>
<dbReference type="InterPro" id="IPR029045">
    <property type="entry name" value="ClpP/crotonase-like_dom_sf"/>
</dbReference>
<comment type="caution">
    <text evidence="9">The sequence shown here is derived from an EMBL/GenBank/DDBJ whole genome shotgun (WGS) entry which is preliminary data.</text>
</comment>
<dbReference type="NCBIfam" id="TIGR00706">
    <property type="entry name" value="SppA_dom"/>
    <property type="match status" value="1"/>
</dbReference>
<gene>
    <name evidence="9" type="primary">sppA</name>
    <name evidence="9" type="ORF">OCK74_25240</name>
</gene>
<feature type="active site" description="Proton donor/acceptor" evidence="7">
    <location>
        <position position="188"/>
    </location>
</feature>
<evidence type="ECO:0000313" key="9">
    <source>
        <dbReference type="EMBL" id="MCU7552449.1"/>
    </source>
</evidence>
<dbReference type="Proteomes" id="UP001155483">
    <property type="component" value="Unassembled WGS sequence"/>
</dbReference>
<evidence type="ECO:0000256" key="4">
    <source>
        <dbReference type="ARBA" id="ARBA00022801"/>
    </source>
</evidence>
<dbReference type="PANTHER" id="PTHR33209">
    <property type="entry name" value="PROTEASE 4"/>
    <property type="match status" value="1"/>
</dbReference>
<reference evidence="9" key="2">
    <citation type="submission" date="2023-04" db="EMBL/GenBank/DDBJ databases">
        <title>Paracnuella aquatica gen. nov., sp. nov., a member of the family Chitinophagaceae isolated from a hot spring.</title>
        <authorList>
            <person name="Wang C."/>
        </authorList>
    </citation>
    <scope>NUCLEOTIDE SEQUENCE</scope>
    <source>
        <strain evidence="9">LB-8</strain>
    </source>
</reference>
<dbReference type="GO" id="GO:0016020">
    <property type="term" value="C:membrane"/>
    <property type="evidence" value="ECO:0007669"/>
    <property type="project" value="UniProtKB-SubCell"/>
</dbReference>
<dbReference type="InterPro" id="IPR004634">
    <property type="entry name" value="Pept_S49_pIV"/>
</dbReference>
<reference evidence="9" key="1">
    <citation type="submission" date="2022-09" db="EMBL/GenBank/DDBJ databases">
        <authorList>
            <person name="Yuan C."/>
            <person name="Ke Z."/>
        </authorList>
    </citation>
    <scope>NUCLEOTIDE SEQUENCE</scope>
    <source>
        <strain evidence="9">LB-8</strain>
    </source>
</reference>
<evidence type="ECO:0000256" key="3">
    <source>
        <dbReference type="ARBA" id="ARBA00022670"/>
    </source>
</evidence>
<evidence type="ECO:0000256" key="1">
    <source>
        <dbReference type="ARBA" id="ARBA00004370"/>
    </source>
</evidence>
<dbReference type="CDD" id="cd07023">
    <property type="entry name" value="S49_Sppa_N_C"/>
    <property type="match status" value="1"/>
</dbReference>
<feature type="active site" description="Nucleophile" evidence="7">
    <location>
        <position position="381"/>
    </location>
</feature>
<keyword evidence="10" id="KW-1185">Reference proteome</keyword>
<keyword evidence="3" id="KW-0645">Protease</keyword>
<evidence type="ECO:0000313" key="10">
    <source>
        <dbReference type="Proteomes" id="UP001155483"/>
    </source>
</evidence>
<keyword evidence="5" id="KW-0720">Serine protease</keyword>
<keyword evidence="6" id="KW-0472">Membrane</keyword>
<dbReference type="Gene3D" id="3.90.226.10">
    <property type="entry name" value="2-enoyl-CoA Hydratase, Chain A, domain 1"/>
    <property type="match status" value="2"/>
</dbReference>
<feature type="domain" description="Peptidase S49" evidence="8">
    <location>
        <begin position="366"/>
        <end position="514"/>
    </location>
</feature>
<comment type="similarity">
    <text evidence="2">Belongs to the peptidase S49 family.</text>
</comment>
<sequence>MRSFFKIFLASFLAIVVAVLILVFLIVGAIGGITSSNKPRVEEKTVLVLDLSKEFKEQSENEIINPFGEEEGKKPGIYDVIRLLYHAKSDNKISGIFIIANGNSNGFAASNELRNAILDFKSSKKFVIAHGDLMTQKAYFIASAADRIYANPAGNLDWTGFNVDLAFLKGTLNKLDIQPQVFYAGKFKSATEPFRTDKMTPENRLQTSEWLNDLYNYFLVKVSASRKIDTATLHQLANIAAIQTPQDAYSHKLVDGLKYDDEVKEEIKRRLNIGKWDKLHFLSINDYYEAAHYKSTGKDRIAVIYAEGEIVDGEGTQNNIGGDKFRRIIRKARLDRTVKAIVLRVNSGGGSALASENIWRELAMARQDKPVVVSFGDVAASGGYYIACGADSIFASPNTITGSIGVFTLIPNMKDFFNNKLGITFDGVKTAEYADAGAVYRPLNEREQKLMQNSVDRIYLQFKQRVAKGRKKDMAYVDSIAQGRVWSGDDAIKLGLVDKIGGLQSAIDCAARMVKTNNYRLREYPEKTNWLERILNPSKSSDEANFIKQQVGEENFKVYQQLLRIRQLCGTAQARIPFEFYLH</sequence>
<dbReference type="EMBL" id="JAOTIF010000034">
    <property type="protein sequence ID" value="MCU7552449.1"/>
    <property type="molecule type" value="Genomic_DNA"/>
</dbReference>
<dbReference type="InterPro" id="IPR047272">
    <property type="entry name" value="S49_SppA_C"/>
</dbReference>
<evidence type="ECO:0000256" key="5">
    <source>
        <dbReference type="ARBA" id="ARBA00022825"/>
    </source>
</evidence>
<dbReference type="CDD" id="cd07018">
    <property type="entry name" value="S49_SppA_67K_type"/>
    <property type="match status" value="1"/>
</dbReference>
<dbReference type="SUPFAM" id="SSF52096">
    <property type="entry name" value="ClpP/crotonase"/>
    <property type="match status" value="2"/>
</dbReference>
<dbReference type="NCBIfam" id="TIGR00705">
    <property type="entry name" value="SppA_67K"/>
    <property type="match status" value="1"/>
</dbReference>
<dbReference type="InterPro" id="IPR004635">
    <property type="entry name" value="Pept_S49_SppA"/>
</dbReference>
<evidence type="ECO:0000256" key="2">
    <source>
        <dbReference type="ARBA" id="ARBA00008683"/>
    </source>
</evidence>
<dbReference type="GO" id="GO:0008236">
    <property type="term" value="F:serine-type peptidase activity"/>
    <property type="evidence" value="ECO:0007669"/>
    <property type="project" value="UniProtKB-KW"/>
</dbReference>
<dbReference type="Pfam" id="PF01343">
    <property type="entry name" value="Peptidase_S49"/>
    <property type="match status" value="2"/>
</dbReference>
<organism evidence="9 10">
    <name type="scientific">Paraflavisolibacter caeni</name>
    <dbReference type="NCBI Taxonomy" id="2982496"/>
    <lineage>
        <taxon>Bacteria</taxon>
        <taxon>Pseudomonadati</taxon>
        <taxon>Bacteroidota</taxon>
        <taxon>Chitinophagia</taxon>
        <taxon>Chitinophagales</taxon>
        <taxon>Chitinophagaceae</taxon>
        <taxon>Paraflavisolibacter</taxon>
    </lineage>
</organism>
<dbReference type="PANTHER" id="PTHR33209:SF1">
    <property type="entry name" value="PEPTIDASE S49 DOMAIN-CONTAINING PROTEIN"/>
    <property type="match status" value="1"/>
</dbReference>
<dbReference type="GO" id="GO:0006465">
    <property type="term" value="P:signal peptide processing"/>
    <property type="evidence" value="ECO:0007669"/>
    <property type="project" value="InterPro"/>
</dbReference>
<dbReference type="InterPro" id="IPR002142">
    <property type="entry name" value="Peptidase_S49"/>
</dbReference>
<proteinExistence type="inferred from homology"/>
<accession>A0A9X2XQ24</accession>
<evidence type="ECO:0000256" key="7">
    <source>
        <dbReference type="PIRSR" id="PIRSR001217-1"/>
    </source>
</evidence>
<comment type="subcellular location">
    <subcellularLocation>
        <location evidence="1">Membrane</location>
    </subcellularLocation>
</comment>
<dbReference type="InterPro" id="IPR047217">
    <property type="entry name" value="S49_SppA_67K_type_N"/>
</dbReference>